<dbReference type="PANTHER" id="PTHR22814:SF290">
    <property type="entry name" value="HMA DOMAIN-CONTAINING PROTEIN"/>
    <property type="match status" value="1"/>
</dbReference>
<sequence>MEVIELRVRLHCKACEKPVARALRKLKGVTCIEIDVIASKITVLGYVDRNAVIKGVRKTGRQAELWQSSHQDSGCPVNMFPRWGT</sequence>
<dbReference type="CDD" id="cd00371">
    <property type="entry name" value="HMA"/>
    <property type="match status" value="1"/>
</dbReference>
<dbReference type="PANTHER" id="PTHR22814">
    <property type="entry name" value="COPPER TRANSPORT PROTEIN ATOX1-RELATED"/>
    <property type="match status" value="1"/>
</dbReference>
<dbReference type="KEGG" id="egu:109504829"/>
<dbReference type="AlphaFoldDB" id="A0A6J0PCC6"/>
<dbReference type="GO" id="GO:0046872">
    <property type="term" value="F:metal ion binding"/>
    <property type="evidence" value="ECO:0007669"/>
    <property type="project" value="UniProtKB-KW"/>
</dbReference>
<evidence type="ECO:0000313" key="3">
    <source>
        <dbReference type="Proteomes" id="UP000504607"/>
    </source>
</evidence>
<proteinExistence type="predicted"/>
<evidence type="ECO:0000256" key="1">
    <source>
        <dbReference type="ARBA" id="ARBA00022723"/>
    </source>
</evidence>
<dbReference type="PROSITE" id="PS50846">
    <property type="entry name" value="HMA_2"/>
    <property type="match status" value="1"/>
</dbReference>
<keyword evidence="1" id="KW-0479">Metal-binding</keyword>
<evidence type="ECO:0000259" key="2">
    <source>
        <dbReference type="PROSITE" id="PS50846"/>
    </source>
</evidence>
<name>A0A6J0PCC6_ELAGV</name>
<dbReference type="InterPro" id="IPR006121">
    <property type="entry name" value="HMA_dom"/>
</dbReference>
<protein>
    <submittedName>
        <fullName evidence="4">Heavy metal-associated isoprenylated plant protein 28-like</fullName>
    </submittedName>
</protein>
<dbReference type="Pfam" id="PF00403">
    <property type="entry name" value="HMA"/>
    <property type="match status" value="1"/>
</dbReference>
<keyword evidence="3" id="KW-1185">Reference proteome</keyword>
<reference evidence="4" key="1">
    <citation type="submission" date="2025-08" db="UniProtKB">
        <authorList>
            <consortium name="RefSeq"/>
        </authorList>
    </citation>
    <scope>IDENTIFICATION</scope>
</reference>
<evidence type="ECO:0000313" key="4">
    <source>
        <dbReference type="RefSeq" id="XP_019701430.1"/>
    </source>
</evidence>
<dbReference type="InterPro" id="IPR036163">
    <property type="entry name" value="HMA_dom_sf"/>
</dbReference>
<dbReference type="SUPFAM" id="SSF55008">
    <property type="entry name" value="HMA, heavy metal-associated domain"/>
    <property type="match status" value="1"/>
</dbReference>
<organism evidence="3 4">
    <name type="scientific">Elaeis guineensis var. tenera</name>
    <name type="common">Oil palm</name>
    <dbReference type="NCBI Taxonomy" id="51953"/>
    <lineage>
        <taxon>Eukaryota</taxon>
        <taxon>Viridiplantae</taxon>
        <taxon>Streptophyta</taxon>
        <taxon>Embryophyta</taxon>
        <taxon>Tracheophyta</taxon>
        <taxon>Spermatophyta</taxon>
        <taxon>Magnoliopsida</taxon>
        <taxon>Liliopsida</taxon>
        <taxon>Arecaceae</taxon>
        <taxon>Arecoideae</taxon>
        <taxon>Cocoseae</taxon>
        <taxon>Elaeidinae</taxon>
        <taxon>Elaeis</taxon>
    </lineage>
</organism>
<feature type="domain" description="HMA" evidence="2">
    <location>
        <begin position="1"/>
        <end position="64"/>
    </location>
</feature>
<accession>A0A6J0PCC6</accession>
<gene>
    <name evidence="4" type="primary">LOC109504829</name>
</gene>
<dbReference type="Proteomes" id="UP000504607">
    <property type="component" value="Unplaced"/>
</dbReference>
<dbReference type="OrthoDB" id="689350at2759"/>
<dbReference type="InParanoid" id="A0A6J0PCC6"/>
<dbReference type="RefSeq" id="XP_019701430.1">
    <property type="nucleotide sequence ID" value="XM_019845871.2"/>
</dbReference>
<dbReference type="Gene3D" id="3.30.70.100">
    <property type="match status" value="1"/>
</dbReference>
<dbReference type="GeneID" id="109504829"/>